<dbReference type="AlphaFoldDB" id="A0A6A6A032"/>
<organism evidence="2 3">
    <name type="scientific">Dothidotthia symphoricarpi CBS 119687</name>
    <dbReference type="NCBI Taxonomy" id="1392245"/>
    <lineage>
        <taxon>Eukaryota</taxon>
        <taxon>Fungi</taxon>
        <taxon>Dikarya</taxon>
        <taxon>Ascomycota</taxon>
        <taxon>Pezizomycotina</taxon>
        <taxon>Dothideomycetes</taxon>
        <taxon>Pleosporomycetidae</taxon>
        <taxon>Pleosporales</taxon>
        <taxon>Dothidotthiaceae</taxon>
        <taxon>Dothidotthia</taxon>
    </lineage>
</organism>
<dbReference type="OrthoDB" id="97518at2759"/>
<dbReference type="InterPro" id="IPR038595">
    <property type="entry name" value="LOR_sf"/>
</dbReference>
<gene>
    <name evidence="2" type="ORF">P153DRAFT_349675</name>
</gene>
<evidence type="ECO:0000313" key="3">
    <source>
        <dbReference type="Proteomes" id="UP000799771"/>
    </source>
</evidence>
<dbReference type="Pfam" id="PF04525">
    <property type="entry name" value="LOR"/>
    <property type="match status" value="1"/>
</dbReference>
<dbReference type="SUPFAM" id="SSF54518">
    <property type="entry name" value="Tubby C-terminal domain-like"/>
    <property type="match status" value="1"/>
</dbReference>
<protein>
    <submittedName>
        <fullName evidence="2">Uncharacterized protein</fullName>
    </submittedName>
</protein>
<dbReference type="InterPro" id="IPR007612">
    <property type="entry name" value="LOR"/>
</dbReference>
<accession>A0A6A6A032</accession>
<keyword evidence="3" id="KW-1185">Reference proteome</keyword>
<dbReference type="GeneID" id="54406691"/>
<dbReference type="Proteomes" id="UP000799771">
    <property type="component" value="Unassembled WGS sequence"/>
</dbReference>
<sequence length="200" mass="22549">MAAVLEFCSLPFKISSVPIANEEISIFVKCHDRLFVNVTVVDEKDRELFVGGGPGLMKSWSWRRQVKDTSGVPIFDLRHHGSAMKNLWTVESPDGHLIANLKHISAGRRSDLDMVVANEKGKEDDVMLQIRQKDQSAITTQVFFENACIAELQLQESNDISDLRQVDRSSWKVRIAGGIDPAIVLVIALCRAEMHHVWRQ</sequence>
<dbReference type="Gene3D" id="2.40.160.200">
    <property type="entry name" value="LURP1-related"/>
    <property type="match status" value="1"/>
</dbReference>
<reference evidence="2" key="1">
    <citation type="journal article" date="2020" name="Stud. Mycol.">
        <title>101 Dothideomycetes genomes: a test case for predicting lifestyles and emergence of pathogens.</title>
        <authorList>
            <person name="Haridas S."/>
            <person name="Albert R."/>
            <person name="Binder M."/>
            <person name="Bloem J."/>
            <person name="Labutti K."/>
            <person name="Salamov A."/>
            <person name="Andreopoulos B."/>
            <person name="Baker S."/>
            <person name="Barry K."/>
            <person name="Bills G."/>
            <person name="Bluhm B."/>
            <person name="Cannon C."/>
            <person name="Castanera R."/>
            <person name="Culley D."/>
            <person name="Daum C."/>
            <person name="Ezra D."/>
            <person name="Gonzalez J."/>
            <person name="Henrissat B."/>
            <person name="Kuo A."/>
            <person name="Liang C."/>
            <person name="Lipzen A."/>
            <person name="Lutzoni F."/>
            <person name="Magnuson J."/>
            <person name="Mondo S."/>
            <person name="Nolan M."/>
            <person name="Ohm R."/>
            <person name="Pangilinan J."/>
            <person name="Park H.-J."/>
            <person name="Ramirez L."/>
            <person name="Alfaro M."/>
            <person name="Sun H."/>
            <person name="Tritt A."/>
            <person name="Yoshinaga Y."/>
            <person name="Zwiers L.-H."/>
            <person name="Turgeon B."/>
            <person name="Goodwin S."/>
            <person name="Spatafora J."/>
            <person name="Crous P."/>
            <person name="Grigoriev I."/>
        </authorList>
    </citation>
    <scope>NUCLEOTIDE SEQUENCE</scope>
    <source>
        <strain evidence="2">CBS 119687</strain>
    </source>
</reference>
<evidence type="ECO:0000256" key="1">
    <source>
        <dbReference type="ARBA" id="ARBA00005437"/>
    </source>
</evidence>
<dbReference type="RefSeq" id="XP_033519008.1">
    <property type="nucleotide sequence ID" value="XM_033666259.1"/>
</dbReference>
<dbReference type="InterPro" id="IPR025659">
    <property type="entry name" value="Tubby-like_C"/>
</dbReference>
<proteinExistence type="inferred from homology"/>
<comment type="similarity">
    <text evidence="1">Belongs to the LOR family.</text>
</comment>
<dbReference type="EMBL" id="ML977518">
    <property type="protein sequence ID" value="KAF2124615.1"/>
    <property type="molecule type" value="Genomic_DNA"/>
</dbReference>
<name>A0A6A6A032_9PLEO</name>
<evidence type="ECO:0000313" key="2">
    <source>
        <dbReference type="EMBL" id="KAF2124615.1"/>
    </source>
</evidence>